<accession>A0A5N7MR90</accession>
<keyword evidence="2" id="KW-0574">Periplasm</keyword>
<reference evidence="3 4" key="1">
    <citation type="journal article" date="2019" name="Syst. Appl. Microbiol.">
        <title>Microvirga tunisiensis sp. nov., a root nodule symbiotic bacterium isolated from Lupinus micranthus and L. luteus grown in Northern Tunisia.</title>
        <authorList>
            <person name="Msaddak A."/>
            <person name="Rejili M."/>
            <person name="Duran D."/>
            <person name="Mars M."/>
            <person name="Palacios J.M."/>
            <person name="Ruiz-Argueso T."/>
            <person name="Rey L."/>
            <person name="Imperial J."/>
        </authorList>
    </citation>
    <scope>NUCLEOTIDE SEQUENCE [LARGE SCALE GENOMIC DNA]</scope>
    <source>
        <strain evidence="3 4">Lmie10</strain>
    </source>
</reference>
<dbReference type="Pfam" id="PF13416">
    <property type="entry name" value="SBP_bac_8"/>
    <property type="match status" value="1"/>
</dbReference>
<dbReference type="SUPFAM" id="SSF53850">
    <property type="entry name" value="Periplasmic binding protein-like II"/>
    <property type="match status" value="1"/>
</dbReference>
<dbReference type="Gene3D" id="3.40.190.10">
    <property type="entry name" value="Periplasmic binding protein-like II"/>
    <property type="match status" value="2"/>
</dbReference>
<sequence length="361" mass="39207">MLLRLLGAVLGCFDLLVGLQAGFAAEVTRFPAPGGEHSVITIHAATDLAAMKPLIQDFQVLMPTVSIEYNEYVTNDLFAAAQKACAAGESPMDVILSSSVDQLVALVNRGCALTFRSPQTAQLPSWAKWRDEVFGFTIEPAVIVYNKALVPPEDIPRTRGELLDLLRAKPERYDGKIGSYDITQSGIGYLFASYDARTSSTYGRLLEAFGRAHAVTHCCTSDVLADLAAGRIALGYNLLGSYAYGALKAGAPIGIVIPRDYNLVLIRAVLIPVGRHRPAAAQRFVDYLLSERGQRVGREASFFFGAETPLPPEVDGPMTLSMGGTFNPVTIGPELLVVQDRARRARFLEEWRRSMRGADGQ</sequence>
<dbReference type="AlphaFoldDB" id="A0A5N7MR90"/>
<evidence type="ECO:0000256" key="2">
    <source>
        <dbReference type="ARBA" id="ARBA00022764"/>
    </source>
</evidence>
<dbReference type="PANTHER" id="PTHR30006">
    <property type="entry name" value="THIAMINE-BINDING PERIPLASMIC PROTEIN-RELATED"/>
    <property type="match status" value="1"/>
</dbReference>
<dbReference type="EMBL" id="VOSK01000222">
    <property type="protein sequence ID" value="MPR29368.1"/>
    <property type="molecule type" value="Genomic_DNA"/>
</dbReference>
<keyword evidence="4" id="KW-1185">Reference proteome</keyword>
<protein>
    <submittedName>
        <fullName evidence="3">ABC transporter substrate-binding protein</fullName>
    </submittedName>
</protein>
<comment type="caution">
    <text evidence="3">The sequence shown here is derived from an EMBL/GenBank/DDBJ whole genome shotgun (WGS) entry which is preliminary data.</text>
</comment>
<organism evidence="3 4">
    <name type="scientific">Microvirga tunisiensis</name>
    <dbReference type="NCBI Taxonomy" id="2108360"/>
    <lineage>
        <taxon>Bacteria</taxon>
        <taxon>Pseudomonadati</taxon>
        <taxon>Pseudomonadota</taxon>
        <taxon>Alphaproteobacteria</taxon>
        <taxon>Hyphomicrobiales</taxon>
        <taxon>Methylobacteriaceae</taxon>
        <taxon>Microvirga</taxon>
    </lineage>
</organism>
<name>A0A5N7MR90_9HYPH</name>
<evidence type="ECO:0000313" key="4">
    <source>
        <dbReference type="Proteomes" id="UP000403266"/>
    </source>
</evidence>
<evidence type="ECO:0000313" key="3">
    <source>
        <dbReference type="EMBL" id="MPR29368.1"/>
    </source>
</evidence>
<proteinExistence type="predicted"/>
<keyword evidence="1" id="KW-0732">Signal</keyword>
<dbReference type="Proteomes" id="UP000403266">
    <property type="component" value="Unassembled WGS sequence"/>
</dbReference>
<gene>
    <name evidence="3" type="ORF">FS320_30795</name>
</gene>
<evidence type="ECO:0000256" key="1">
    <source>
        <dbReference type="ARBA" id="ARBA00022729"/>
    </source>
</evidence>
<dbReference type="PANTHER" id="PTHR30006:SF25">
    <property type="entry name" value="PHOSPHOGLYCERATE TRANSPORT REGULATORY PROTEIN PGTC"/>
    <property type="match status" value="1"/>
</dbReference>
<dbReference type="InterPro" id="IPR006059">
    <property type="entry name" value="SBP"/>
</dbReference>
<dbReference type="OrthoDB" id="8673316at2"/>
<dbReference type="GO" id="GO:0030288">
    <property type="term" value="C:outer membrane-bounded periplasmic space"/>
    <property type="evidence" value="ECO:0007669"/>
    <property type="project" value="TreeGrafter"/>
</dbReference>